<protein>
    <recommendedName>
        <fullName evidence="2">DUF2997 domain-containing protein</fullName>
    </recommendedName>
</protein>
<sequence length="64" mass="7277">MNEQRIEVIISPTGQTRVETKGFGGRDCLQATKFLEAALGHRQSDRLTSEYFEAKQLAELHQQN</sequence>
<evidence type="ECO:0008006" key="2">
    <source>
        <dbReference type="Google" id="ProtNLM"/>
    </source>
</evidence>
<accession>X0UI18</accession>
<name>X0UI18_9ZZZZ</name>
<dbReference type="Pfam" id="PF11211">
    <property type="entry name" value="DUF2997"/>
    <property type="match status" value="1"/>
</dbReference>
<dbReference type="EMBL" id="BARS01017867">
    <property type="protein sequence ID" value="GAF88165.1"/>
    <property type="molecule type" value="Genomic_DNA"/>
</dbReference>
<evidence type="ECO:0000313" key="1">
    <source>
        <dbReference type="EMBL" id="GAF88165.1"/>
    </source>
</evidence>
<organism evidence="1">
    <name type="scientific">marine sediment metagenome</name>
    <dbReference type="NCBI Taxonomy" id="412755"/>
    <lineage>
        <taxon>unclassified sequences</taxon>
        <taxon>metagenomes</taxon>
        <taxon>ecological metagenomes</taxon>
    </lineage>
</organism>
<dbReference type="AlphaFoldDB" id="X0UI18"/>
<gene>
    <name evidence="1" type="ORF">S01H1_29164</name>
</gene>
<reference evidence="1" key="1">
    <citation type="journal article" date="2014" name="Front. Microbiol.">
        <title>High frequency of phylogenetically diverse reductive dehalogenase-homologous genes in deep subseafloor sedimentary metagenomes.</title>
        <authorList>
            <person name="Kawai M."/>
            <person name="Futagami T."/>
            <person name="Toyoda A."/>
            <person name="Takaki Y."/>
            <person name="Nishi S."/>
            <person name="Hori S."/>
            <person name="Arai W."/>
            <person name="Tsubouchi T."/>
            <person name="Morono Y."/>
            <person name="Uchiyama I."/>
            <person name="Ito T."/>
            <person name="Fujiyama A."/>
            <person name="Inagaki F."/>
            <person name="Takami H."/>
        </authorList>
    </citation>
    <scope>NUCLEOTIDE SEQUENCE</scope>
    <source>
        <strain evidence="1">Expedition CK06-06</strain>
    </source>
</reference>
<proteinExistence type="predicted"/>
<dbReference type="InterPro" id="IPR021375">
    <property type="entry name" value="DUF2997"/>
</dbReference>
<comment type="caution">
    <text evidence="1">The sequence shown here is derived from an EMBL/GenBank/DDBJ whole genome shotgun (WGS) entry which is preliminary data.</text>
</comment>